<dbReference type="EMBL" id="BNED01000005">
    <property type="protein sequence ID" value="GHI75566.1"/>
    <property type="molecule type" value="Genomic_DNA"/>
</dbReference>
<keyword evidence="3" id="KW-1185">Reference proteome</keyword>
<feature type="compositionally biased region" description="Basic and acidic residues" evidence="1">
    <location>
        <begin position="407"/>
        <end position="419"/>
    </location>
</feature>
<name>A0ABQ3T592_9ACTN</name>
<protein>
    <submittedName>
        <fullName evidence="2">Uncharacterized protein</fullName>
    </submittedName>
</protein>
<sequence length="505" mass="52264">MTTADSPATAARRPATAWALENAVFSAAMVARRLPWTDAPARALGLDALTRDGVTRRLLAHLRRTRSGRPVELSTPYGSFLVPLTSGDTEGLLTRADEAGALGPASGLTAGGRRYGLSAHVPLDREAAVAPAAAPEAQEALDALLAEDVDGAIAARRGDGTLEWHEWCRGMLRLSRRVVAGAGAAPDTLLSEVTAVATAAAGERSYESGYAALRRRLELHLADPDPDALAGRLMERGAGPDAAAPALAHALALVSEAAAGTALQALALLAVGAAVSPRDAVGEALRRYPPVAAAVYPVRVPFVWEDLAIGAGTEILRAPAWLRGPGDTGGPDLDPGPLALCGSPAGCGAARFAALVAEGVVRVVTARVRPVLIAPGFTADRLPDVLDPRTLLVALQDIQDPVDGEDHDGPDGRHGRAGDGRVTVGTATAVPVSAYGYAPASYGALAHASADRLERHAESLAACADHGGWNRDEAGERFRMVLLGHAERCARAAEDVRRAARRLAR</sequence>
<feature type="region of interest" description="Disordered" evidence="1">
    <location>
        <begin position="400"/>
        <end position="421"/>
    </location>
</feature>
<dbReference type="RefSeq" id="WP_202197992.1">
    <property type="nucleotide sequence ID" value="NZ_BNED01000005.1"/>
</dbReference>
<comment type="caution">
    <text evidence="2">The sequence shown here is derived from an EMBL/GenBank/DDBJ whole genome shotgun (WGS) entry which is preliminary data.</text>
</comment>
<evidence type="ECO:0000313" key="2">
    <source>
        <dbReference type="EMBL" id="GHI75566.1"/>
    </source>
</evidence>
<evidence type="ECO:0000256" key="1">
    <source>
        <dbReference type="SAM" id="MobiDB-lite"/>
    </source>
</evidence>
<accession>A0ABQ3T592</accession>
<dbReference type="Proteomes" id="UP000608522">
    <property type="component" value="Unassembled WGS sequence"/>
</dbReference>
<reference evidence="3" key="1">
    <citation type="submission" date="2023-07" db="EMBL/GenBank/DDBJ databases">
        <title>Whole genome shotgun sequence of Streptomyces spororaveus NBRC 15456.</title>
        <authorList>
            <person name="Komaki H."/>
            <person name="Tamura T."/>
        </authorList>
    </citation>
    <scope>NUCLEOTIDE SEQUENCE [LARGE SCALE GENOMIC DNA]</scope>
    <source>
        <strain evidence="3">NBRC 15456</strain>
    </source>
</reference>
<proteinExistence type="predicted"/>
<gene>
    <name evidence="2" type="ORF">Sspor_11270</name>
</gene>
<evidence type="ECO:0000313" key="3">
    <source>
        <dbReference type="Proteomes" id="UP000608522"/>
    </source>
</evidence>
<organism evidence="2 3">
    <name type="scientific">Streptomyces spororaveus</name>
    <dbReference type="NCBI Taxonomy" id="284039"/>
    <lineage>
        <taxon>Bacteria</taxon>
        <taxon>Bacillati</taxon>
        <taxon>Actinomycetota</taxon>
        <taxon>Actinomycetes</taxon>
        <taxon>Kitasatosporales</taxon>
        <taxon>Streptomycetaceae</taxon>
        <taxon>Streptomyces</taxon>
    </lineage>
</organism>